<keyword evidence="3" id="KW-0472">Membrane</keyword>
<dbReference type="EMBL" id="JBHLUN010000001">
    <property type="protein sequence ID" value="MFC0406777.1"/>
    <property type="molecule type" value="Genomic_DNA"/>
</dbReference>
<evidence type="ECO:0000256" key="6">
    <source>
        <dbReference type="ARBA" id="ARBA00023288"/>
    </source>
</evidence>
<proteinExistence type="predicted"/>
<name>A0ABV6JM42_9PROT</name>
<keyword evidence="4" id="KW-0564">Palmitate</keyword>
<comment type="caution">
    <text evidence="8">The sequence shown here is derived from an EMBL/GenBank/DDBJ whole genome shotgun (WGS) entry which is preliminary data.</text>
</comment>
<keyword evidence="9" id="KW-1185">Reference proteome</keyword>
<dbReference type="InterPro" id="IPR032831">
    <property type="entry name" value="LptM_cons"/>
</dbReference>
<dbReference type="RefSeq" id="WP_377042460.1">
    <property type="nucleotide sequence ID" value="NZ_JBHLUN010000001.1"/>
</dbReference>
<dbReference type="PROSITE" id="PS51257">
    <property type="entry name" value="PROKAR_LIPOPROTEIN"/>
    <property type="match status" value="1"/>
</dbReference>
<feature type="region of interest" description="Disordered" evidence="7">
    <location>
        <begin position="25"/>
        <end position="45"/>
    </location>
</feature>
<evidence type="ECO:0000256" key="2">
    <source>
        <dbReference type="ARBA" id="ARBA00022729"/>
    </source>
</evidence>
<keyword evidence="6" id="KW-0449">Lipoprotein</keyword>
<keyword evidence="2" id="KW-0732">Signal</keyword>
<evidence type="ECO:0000313" key="9">
    <source>
        <dbReference type="Proteomes" id="UP001589865"/>
    </source>
</evidence>
<reference evidence="8 9" key="1">
    <citation type="submission" date="2024-09" db="EMBL/GenBank/DDBJ databases">
        <authorList>
            <person name="Sun Q."/>
            <person name="Mori K."/>
        </authorList>
    </citation>
    <scope>NUCLEOTIDE SEQUENCE [LARGE SCALE GENOMIC DNA]</scope>
    <source>
        <strain evidence="8 9">TBRC 5777</strain>
    </source>
</reference>
<dbReference type="Proteomes" id="UP001589865">
    <property type="component" value="Unassembled WGS sequence"/>
</dbReference>
<evidence type="ECO:0000256" key="4">
    <source>
        <dbReference type="ARBA" id="ARBA00023139"/>
    </source>
</evidence>
<accession>A0ABV6JM42</accession>
<organism evidence="8 9">
    <name type="scientific">Roseomonas elaeocarpi</name>
    <dbReference type="NCBI Taxonomy" id="907779"/>
    <lineage>
        <taxon>Bacteria</taxon>
        <taxon>Pseudomonadati</taxon>
        <taxon>Pseudomonadota</taxon>
        <taxon>Alphaproteobacteria</taxon>
        <taxon>Acetobacterales</taxon>
        <taxon>Roseomonadaceae</taxon>
        <taxon>Roseomonas</taxon>
    </lineage>
</organism>
<evidence type="ECO:0000256" key="7">
    <source>
        <dbReference type="SAM" id="MobiDB-lite"/>
    </source>
</evidence>
<evidence type="ECO:0000256" key="1">
    <source>
        <dbReference type="ARBA" id="ARBA00004459"/>
    </source>
</evidence>
<keyword evidence="5" id="KW-0998">Cell outer membrane</keyword>
<dbReference type="NCBIfam" id="NF047847">
    <property type="entry name" value="SS_mature_LptM"/>
    <property type="match status" value="1"/>
</dbReference>
<evidence type="ECO:0000256" key="5">
    <source>
        <dbReference type="ARBA" id="ARBA00023237"/>
    </source>
</evidence>
<evidence type="ECO:0000313" key="8">
    <source>
        <dbReference type="EMBL" id="MFC0406777.1"/>
    </source>
</evidence>
<protein>
    <recommendedName>
        <fullName evidence="10">Argininosuccinate lyase</fullName>
    </recommendedName>
</protein>
<evidence type="ECO:0008006" key="10">
    <source>
        <dbReference type="Google" id="ProtNLM"/>
    </source>
</evidence>
<gene>
    <name evidence="8" type="ORF">ACFFGY_00865</name>
</gene>
<sequence length="45" mass="4811">MHRIIAAVLPLLLLGLTLAACGRTGPIRPPGPQSEITYPRAYPSK</sequence>
<comment type="subcellular location">
    <subcellularLocation>
        <location evidence="1">Cell outer membrane</location>
        <topology evidence="1">Lipid-anchor</topology>
    </subcellularLocation>
</comment>
<evidence type="ECO:0000256" key="3">
    <source>
        <dbReference type="ARBA" id="ARBA00023136"/>
    </source>
</evidence>